<gene>
    <name evidence="2" type="ORF">BN14_07767</name>
</gene>
<organism evidence="2 3">
    <name type="scientific">Thanatephorus cucumeris (strain AG1-IB / isolate 7/3/14)</name>
    <name type="common">Lettuce bottom rot fungus</name>
    <name type="synonym">Rhizoctonia solani</name>
    <dbReference type="NCBI Taxonomy" id="1108050"/>
    <lineage>
        <taxon>Eukaryota</taxon>
        <taxon>Fungi</taxon>
        <taxon>Dikarya</taxon>
        <taxon>Basidiomycota</taxon>
        <taxon>Agaricomycotina</taxon>
        <taxon>Agaricomycetes</taxon>
        <taxon>Cantharellales</taxon>
        <taxon>Ceratobasidiaceae</taxon>
        <taxon>Rhizoctonia</taxon>
        <taxon>Rhizoctonia solani AG-1</taxon>
    </lineage>
</organism>
<dbReference type="Proteomes" id="UP000012065">
    <property type="component" value="Unassembled WGS sequence"/>
</dbReference>
<feature type="compositionally biased region" description="Polar residues" evidence="1">
    <location>
        <begin position="1"/>
        <end position="17"/>
    </location>
</feature>
<dbReference type="AlphaFoldDB" id="M5CCW5"/>
<feature type="region of interest" description="Disordered" evidence="1">
    <location>
        <begin position="1"/>
        <end position="43"/>
    </location>
</feature>
<dbReference type="HOGENOM" id="CLU_2185743_0_0_1"/>
<evidence type="ECO:0000313" key="2">
    <source>
        <dbReference type="EMBL" id="CCO33682.1"/>
    </source>
</evidence>
<protein>
    <submittedName>
        <fullName evidence="2">Uncharacterized protein</fullName>
    </submittedName>
</protein>
<feature type="compositionally biased region" description="Low complexity" evidence="1">
    <location>
        <begin position="33"/>
        <end position="43"/>
    </location>
</feature>
<dbReference type="EMBL" id="CAOJ01011907">
    <property type="protein sequence ID" value="CCO33682.1"/>
    <property type="molecule type" value="Genomic_DNA"/>
</dbReference>
<evidence type="ECO:0000313" key="3">
    <source>
        <dbReference type="Proteomes" id="UP000012065"/>
    </source>
</evidence>
<reference evidence="2 3" key="1">
    <citation type="journal article" date="2013" name="J. Biotechnol.">
        <title>Establishment and interpretation of the genome sequence of the phytopathogenic fungus Rhizoctonia solani AG1-IB isolate 7/3/14.</title>
        <authorList>
            <person name="Wibberg D.W."/>
            <person name="Jelonek L.J."/>
            <person name="Rupp O.R."/>
            <person name="Hennig M.H."/>
            <person name="Eikmeyer F.E."/>
            <person name="Goesmann A.G."/>
            <person name="Hartmann A.H."/>
            <person name="Borriss R.B."/>
            <person name="Grosch R.G."/>
            <person name="Puehler A.P."/>
            <person name="Schlueter A.S."/>
        </authorList>
    </citation>
    <scope>NUCLEOTIDE SEQUENCE [LARGE SCALE GENOMIC DNA]</scope>
    <source>
        <strain evidence="3">AG1-IB / isolate 7/3/14</strain>
    </source>
</reference>
<proteinExistence type="predicted"/>
<sequence length="109" mass="12260">MDSSTMAKPTRKATSPAQPLHSHGHSQQPFPHGQVPYGQPQPGYYYPQPGYPQGYFAQSPDQQQQQQFAQWAFQQMLNSQQQQAMAGVPPVWHTSSWPDALWICRSSGC</sequence>
<comment type="caution">
    <text evidence="2">The sequence shown here is derived from an EMBL/GenBank/DDBJ whole genome shotgun (WGS) entry which is preliminary data.</text>
</comment>
<accession>M5CCW5</accession>
<name>M5CCW5_THACB</name>
<evidence type="ECO:0000256" key="1">
    <source>
        <dbReference type="SAM" id="MobiDB-lite"/>
    </source>
</evidence>